<evidence type="ECO:0000256" key="6">
    <source>
        <dbReference type="RuleBase" id="RU362042"/>
    </source>
</evidence>
<accession>A0ABS1BR56</accession>
<comment type="catalytic activity">
    <reaction evidence="1 6">
        <text>Cleavage of hydrophobic, N-terminal signal or leader sequences from secreted and periplasmic proteins.</text>
        <dbReference type="EC" id="3.4.21.89"/>
    </reaction>
</comment>
<organism evidence="8 9">
    <name type="scientific">Kingella bonacorsii</name>
    <dbReference type="NCBI Taxonomy" id="2796361"/>
    <lineage>
        <taxon>Bacteria</taxon>
        <taxon>Pseudomonadati</taxon>
        <taxon>Pseudomonadota</taxon>
        <taxon>Betaproteobacteria</taxon>
        <taxon>Neisseriales</taxon>
        <taxon>Neisseriaceae</taxon>
        <taxon>Kingella</taxon>
    </lineage>
</organism>
<dbReference type="EC" id="3.4.21.89" evidence="3 6"/>
<comment type="caution">
    <text evidence="6">Lacks conserved residue(s) required for the propagation of feature annotation.</text>
</comment>
<dbReference type="InterPro" id="IPR036286">
    <property type="entry name" value="LexA/Signal_pep-like_sf"/>
</dbReference>
<evidence type="ECO:0000256" key="1">
    <source>
        <dbReference type="ARBA" id="ARBA00000677"/>
    </source>
</evidence>
<dbReference type="NCBIfam" id="TIGR02227">
    <property type="entry name" value="sigpep_I_bact"/>
    <property type="match status" value="1"/>
</dbReference>
<gene>
    <name evidence="8" type="primary">lepB</name>
    <name evidence="8" type="ORF">JDW22_02120</name>
</gene>
<keyword evidence="6" id="KW-0472">Membrane</keyword>
<keyword evidence="6" id="KW-1133">Transmembrane helix</keyword>
<dbReference type="PANTHER" id="PTHR43390:SF1">
    <property type="entry name" value="CHLOROPLAST PROCESSING PEPTIDASE"/>
    <property type="match status" value="1"/>
</dbReference>
<dbReference type="InterPro" id="IPR000223">
    <property type="entry name" value="Pept_S26A_signal_pept_1"/>
</dbReference>
<dbReference type="InterPro" id="IPR019757">
    <property type="entry name" value="Pept_S26A_signal_pept_1_Lys-AS"/>
</dbReference>
<dbReference type="SUPFAM" id="SSF51306">
    <property type="entry name" value="LexA/Signal peptidase"/>
    <property type="match status" value="1"/>
</dbReference>
<evidence type="ECO:0000313" key="9">
    <source>
        <dbReference type="Proteomes" id="UP000614058"/>
    </source>
</evidence>
<feature type="transmembrane region" description="Helical" evidence="6">
    <location>
        <begin position="99"/>
        <end position="117"/>
    </location>
</feature>
<dbReference type="RefSeq" id="WP_200521444.1">
    <property type="nucleotide sequence ID" value="NZ_JAEHNZ010000001.1"/>
</dbReference>
<dbReference type="EMBL" id="JAEHNZ010000001">
    <property type="protein sequence ID" value="MBK0395412.1"/>
    <property type="molecule type" value="Genomic_DNA"/>
</dbReference>
<feature type="domain" description="Peptidase S26" evidence="7">
    <location>
        <begin position="97"/>
        <end position="326"/>
    </location>
</feature>
<evidence type="ECO:0000256" key="3">
    <source>
        <dbReference type="ARBA" id="ARBA00013208"/>
    </source>
</evidence>
<sequence length="340" mass="37637">MNTNFILYGAIALFIVGIIMLATSNKNRLATGDWSNTLQWGYLLMMIGVFGMLSAGLAWSFTAVLLLFTAFTGAVWLWQKLSRKGQPETLPDSNHLRDYMAGFFPIIAVVFVVRTFIVEPFQIPSSSMRSGLVKGDFILVNKFSYGIRVPVLNTVAIPTGSIQRGDVVVFNYPVEPQNNYIKRIVAVGGDTVEYKDKILTVNGKASVDVPQGGYTYPDDGNSNIPRQAERFQSTFEGKTFDVLKVDGAPSVDAPTWNHYQAMFAQTGFESGLQQNCEYAEDGSGFKCKVPAGKYFAMGDNRDNSADSRYWGFVDDKLIVGKAFMIWLNTGDMSRVGTMIK</sequence>
<comment type="caution">
    <text evidence="8">The sequence shown here is derived from an EMBL/GenBank/DDBJ whole genome shotgun (WGS) entry which is preliminary data.</text>
</comment>
<dbReference type="GO" id="GO:0009003">
    <property type="term" value="F:signal peptidase activity"/>
    <property type="evidence" value="ECO:0007669"/>
    <property type="project" value="UniProtKB-EC"/>
</dbReference>
<dbReference type="PRINTS" id="PR00727">
    <property type="entry name" value="LEADERPTASE"/>
</dbReference>
<comment type="subcellular location">
    <subcellularLocation>
        <location evidence="6">Membrane</location>
        <topology evidence="6">Single-pass type II membrane protein</topology>
    </subcellularLocation>
</comment>
<name>A0ABS1BR56_9NEIS</name>
<feature type="transmembrane region" description="Helical" evidence="6">
    <location>
        <begin position="59"/>
        <end position="78"/>
    </location>
</feature>
<reference evidence="8 9" key="1">
    <citation type="journal article" date="2021" name="Pathogens">
        <title>Isolation and Characterization of Kingella bonacorsii sp. nov., A Novel Kingella Species Detected in a Stable Periodontitis Subject.</title>
        <authorList>
            <person name="Antezack A."/>
            <person name="Boxberger M."/>
            <person name="Rolland C."/>
            <person name="Monnet-Corti V."/>
            <person name="La Scola B."/>
        </authorList>
    </citation>
    <scope>NUCLEOTIDE SEQUENCE [LARGE SCALE GENOMIC DNA]</scope>
    <source>
        <strain evidence="8 9">Marseille-Q4569</strain>
    </source>
</reference>
<feature type="transmembrane region" description="Helical" evidence="6">
    <location>
        <begin position="6"/>
        <end position="25"/>
    </location>
</feature>
<keyword evidence="5 6" id="KW-0378">Hydrolase</keyword>
<dbReference type="PROSITE" id="PS00760">
    <property type="entry name" value="SPASE_I_2"/>
    <property type="match status" value="1"/>
</dbReference>
<evidence type="ECO:0000259" key="7">
    <source>
        <dbReference type="Pfam" id="PF10502"/>
    </source>
</evidence>
<dbReference type="Gene3D" id="2.10.109.10">
    <property type="entry name" value="Umud Fragment, subunit A"/>
    <property type="match status" value="1"/>
</dbReference>
<comment type="similarity">
    <text evidence="2 6">Belongs to the peptidase S26 family.</text>
</comment>
<dbReference type="InterPro" id="IPR019533">
    <property type="entry name" value="Peptidase_S26"/>
</dbReference>
<evidence type="ECO:0000256" key="4">
    <source>
        <dbReference type="ARBA" id="ARBA00019232"/>
    </source>
</evidence>
<evidence type="ECO:0000256" key="5">
    <source>
        <dbReference type="ARBA" id="ARBA00022801"/>
    </source>
</evidence>
<keyword evidence="6" id="KW-0812">Transmembrane</keyword>
<keyword evidence="9" id="KW-1185">Reference proteome</keyword>
<dbReference type="Pfam" id="PF10502">
    <property type="entry name" value="Peptidase_S26"/>
    <property type="match status" value="1"/>
</dbReference>
<dbReference type="CDD" id="cd06530">
    <property type="entry name" value="S26_SPase_I"/>
    <property type="match status" value="1"/>
</dbReference>
<evidence type="ECO:0000256" key="2">
    <source>
        <dbReference type="ARBA" id="ARBA00009370"/>
    </source>
</evidence>
<dbReference type="PANTHER" id="PTHR43390">
    <property type="entry name" value="SIGNAL PEPTIDASE I"/>
    <property type="match status" value="1"/>
</dbReference>
<keyword evidence="6" id="KW-0645">Protease</keyword>
<proteinExistence type="inferred from homology"/>
<protein>
    <recommendedName>
        <fullName evidence="4 6">Signal peptidase I</fullName>
        <ecNumber evidence="3 6">3.4.21.89</ecNumber>
    </recommendedName>
</protein>
<dbReference type="Proteomes" id="UP000614058">
    <property type="component" value="Unassembled WGS sequence"/>
</dbReference>
<evidence type="ECO:0000313" key="8">
    <source>
        <dbReference type="EMBL" id="MBK0395412.1"/>
    </source>
</evidence>